<dbReference type="GO" id="GO:0000139">
    <property type="term" value="C:Golgi membrane"/>
    <property type="evidence" value="ECO:0007669"/>
    <property type="project" value="UniProtKB-SubCell"/>
</dbReference>
<keyword evidence="7" id="KW-1133">Transmembrane helix</keyword>
<dbReference type="AlphaFoldDB" id="A0A0R3VV36"/>
<evidence type="ECO:0000256" key="5">
    <source>
        <dbReference type="ARBA" id="ARBA00022692"/>
    </source>
</evidence>
<evidence type="ECO:0000256" key="4">
    <source>
        <dbReference type="ARBA" id="ARBA00022679"/>
    </source>
</evidence>
<dbReference type="PANTHER" id="PTHR11214">
    <property type="entry name" value="BETA-1,3-N-ACETYLGLUCOSAMINYLTRANSFERASE"/>
    <property type="match status" value="1"/>
</dbReference>
<dbReference type="WBParaSite" id="TASK_0000122601-mRNA-1">
    <property type="protein sequence ID" value="TASK_0000122601-mRNA-1"/>
    <property type="gene ID" value="TASK_0000122601"/>
</dbReference>
<proteinExistence type="inferred from homology"/>
<dbReference type="GO" id="GO:0016758">
    <property type="term" value="F:hexosyltransferase activity"/>
    <property type="evidence" value="ECO:0007669"/>
    <property type="project" value="InterPro"/>
</dbReference>
<dbReference type="EMBL" id="UYRS01000273">
    <property type="protein sequence ID" value="VDK22704.1"/>
    <property type="molecule type" value="Genomic_DNA"/>
</dbReference>
<sequence length="441" mass="51296">MPAALRVAAKLLFFLAICLLIGYMCNFFRFDRILRAVTLPRTHPSYCRWPPLNLDEIRIANNTYNITLCTQPHRNASTFNSSITYPVKSIFNITTDDRWISFEELGESPRSMWELVIYPNIYRTYPQDVPIGDIVKAIKSGSLVSAKPDYNYPIRILKTSHSVCSDNTTHDLVMVVKSGILNWERRRLFRAFMRREKKLNPNTKVGVVFSLGVPRQYGGRKFDRDGHEMVLGGPAGDLMDEYNGRGNEVMQKIEEEMRMYDDIVLADYEDTYYNLTWKTVTNLRWISAFCDKRRNDVFMIIDDDHRMNVSMLMQFLASVPRDKKRTSIFGRIAYGDYASRSPQYKLYLSYREIPWDLMCPYPRGFCQLVGADIVDDMAIGSAYTRYPYVHEDVYLGLLAFKLGIPLQHVNTMFDHRELGNPELNSSPFMVAESSYWKMTRL</sequence>
<gene>
    <name evidence="11" type="ORF">TASK_LOCUS1227</name>
</gene>
<dbReference type="STRING" id="60517.A0A0R3VV36"/>
<keyword evidence="3 10" id="KW-0328">Glycosyltransferase</keyword>
<reference evidence="13" key="1">
    <citation type="submission" date="2017-02" db="UniProtKB">
        <authorList>
            <consortium name="WormBaseParasite"/>
        </authorList>
    </citation>
    <scope>IDENTIFICATION</scope>
</reference>
<dbReference type="EC" id="2.4.1.-" evidence="10"/>
<reference evidence="11 12" key="2">
    <citation type="submission" date="2018-11" db="EMBL/GenBank/DDBJ databases">
        <authorList>
            <consortium name="Pathogen Informatics"/>
        </authorList>
    </citation>
    <scope>NUCLEOTIDE SEQUENCE [LARGE SCALE GENOMIC DNA]</scope>
</reference>
<keyword evidence="4" id="KW-0808">Transferase</keyword>
<keyword evidence="9" id="KW-0472">Membrane</keyword>
<dbReference type="Proteomes" id="UP000282613">
    <property type="component" value="Unassembled WGS sequence"/>
</dbReference>
<evidence type="ECO:0000313" key="13">
    <source>
        <dbReference type="WBParaSite" id="TASK_0000122601-mRNA-1"/>
    </source>
</evidence>
<name>A0A0R3VV36_TAEAS</name>
<dbReference type="Gene3D" id="3.90.550.50">
    <property type="match status" value="1"/>
</dbReference>
<accession>A0A0R3VV36</accession>
<evidence type="ECO:0000256" key="3">
    <source>
        <dbReference type="ARBA" id="ARBA00022676"/>
    </source>
</evidence>
<evidence type="ECO:0000256" key="6">
    <source>
        <dbReference type="ARBA" id="ARBA00022968"/>
    </source>
</evidence>
<comment type="similarity">
    <text evidence="2 10">Belongs to the glycosyltransferase 31 family.</text>
</comment>
<evidence type="ECO:0000256" key="9">
    <source>
        <dbReference type="ARBA" id="ARBA00023136"/>
    </source>
</evidence>
<dbReference type="InterPro" id="IPR002659">
    <property type="entry name" value="Glyco_trans_31"/>
</dbReference>
<organism evidence="13">
    <name type="scientific">Taenia asiatica</name>
    <name type="common">Asian tapeworm</name>
    <dbReference type="NCBI Taxonomy" id="60517"/>
    <lineage>
        <taxon>Eukaryota</taxon>
        <taxon>Metazoa</taxon>
        <taxon>Spiralia</taxon>
        <taxon>Lophotrochozoa</taxon>
        <taxon>Platyhelminthes</taxon>
        <taxon>Cestoda</taxon>
        <taxon>Eucestoda</taxon>
        <taxon>Cyclophyllidea</taxon>
        <taxon>Taeniidae</taxon>
        <taxon>Taenia</taxon>
    </lineage>
</organism>
<keyword evidence="6" id="KW-0735">Signal-anchor</keyword>
<comment type="subcellular location">
    <subcellularLocation>
        <location evidence="1 10">Golgi apparatus membrane</location>
        <topology evidence="1 10">Single-pass type II membrane protein</topology>
    </subcellularLocation>
</comment>
<evidence type="ECO:0000313" key="12">
    <source>
        <dbReference type="Proteomes" id="UP000282613"/>
    </source>
</evidence>
<dbReference type="GO" id="GO:0006493">
    <property type="term" value="P:protein O-linked glycosylation"/>
    <property type="evidence" value="ECO:0007669"/>
    <property type="project" value="TreeGrafter"/>
</dbReference>
<evidence type="ECO:0000256" key="8">
    <source>
        <dbReference type="ARBA" id="ARBA00023034"/>
    </source>
</evidence>
<keyword evidence="5" id="KW-0812">Transmembrane</keyword>
<evidence type="ECO:0000256" key="7">
    <source>
        <dbReference type="ARBA" id="ARBA00022989"/>
    </source>
</evidence>
<evidence type="ECO:0000256" key="2">
    <source>
        <dbReference type="ARBA" id="ARBA00008661"/>
    </source>
</evidence>
<protein>
    <recommendedName>
        <fullName evidence="10">Hexosyltransferase</fullName>
        <ecNumber evidence="10">2.4.1.-</ecNumber>
    </recommendedName>
</protein>
<keyword evidence="8 10" id="KW-0333">Golgi apparatus</keyword>
<dbReference type="PANTHER" id="PTHR11214:SF314">
    <property type="entry name" value="HEXOSYLTRANSFERASE"/>
    <property type="match status" value="1"/>
</dbReference>
<keyword evidence="12" id="KW-1185">Reference proteome</keyword>
<dbReference type="OrthoDB" id="2139606at2759"/>
<evidence type="ECO:0000313" key="11">
    <source>
        <dbReference type="EMBL" id="VDK22704.1"/>
    </source>
</evidence>
<dbReference type="Pfam" id="PF01762">
    <property type="entry name" value="Galactosyl_T"/>
    <property type="match status" value="1"/>
</dbReference>
<evidence type="ECO:0000256" key="1">
    <source>
        <dbReference type="ARBA" id="ARBA00004323"/>
    </source>
</evidence>
<evidence type="ECO:0000256" key="10">
    <source>
        <dbReference type="RuleBase" id="RU363063"/>
    </source>
</evidence>